<protein>
    <recommendedName>
        <fullName evidence="4">Lipoprotein</fullName>
    </recommendedName>
</protein>
<dbReference type="AlphaFoldDB" id="A0AAP2DY65"/>
<evidence type="ECO:0000313" key="2">
    <source>
        <dbReference type="EMBL" id="MBT1708348.1"/>
    </source>
</evidence>
<dbReference type="RefSeq" id="WP_254083940.1">
    <property type="nucleotide sequence ID" value="NZ_JAHESE010000006.1"/>
</dbReference>
<evidence type="ECO:0008006" key="4">
    <source>
        <dbReference type="Google" id="ProtNLM"/>
    </source>
</evidence>
<dbReference type="EMBL" id="JAHESE010000006">
    <property type="protein sequence ID" value="MBT1708348.1"/>
    <property type="molecule type" value="Genomic_DNA"/>
</dbReference>
<feature type="signal peptide" evidence="1">
    <location>
        <begin position="1"/>
        <end position="24"/>
    </location>
</feature>
<keyword evidence="1" id="KW-0732">Signal</keyword>
<organism evidence="2 3">
    <name type="scientific">Dawidia cretensis</name>
    <dbReference type="NCBI Taxonomy" id="2782350"/>
    <lineage>
        <taxon>Bacteria</taxon>
        <taxon>Pseudomonadati</taxon>
        <taxon>Bacteroidota</taxon>
        <taxon>Cytophagia</taxon>
        <taxon>Cytophagales</taxon>
        <taxon>Chryseotaleaceae</taxon>
        <taxon>Dawidia</taxon>
    </lineage>
</organism>
<feature type="chain" id="PRO_5042982654" description="Lipoprotein" evidence="1">
    <location>
        <begin position="25"/>
        <end position="180"/>
    </location>
</feature>
<gene>
    <name evidence="2" type="ORF">KK062_08940</name>
</gene>
<accession>A0AAP2DY65</accession>
<proteinExistence type="predicted"/>
<sequence length="180" mass="20247">MKSKILTALSLSLFAILVITACSSDDDDSQENYFTTGAQQHPVTLAARIGPVIQMQNASGSTFYRHQIKFWDDGYTYVNNVVTGEGETVDFWLNTRSEALEPNNYILQPNNAEGGWGQIAQGTWANAENMDEREALVKGGVMRIRKNNDVYTISYDLELDGRIYTKLEGYYQGKLDIIQE</sequence>
<evidence type="ECO:0000313" key="3">
    <source>
        <dbReference type="Proteomes" id="UP001319080"/>
    </source>
</evidence>
<dbReference type="Proteomes" id="UP001319080">
    <property type="component" value="Unassembled WGS sequence"/>
</dbReference>
<reference evidence="2 3" key="1">
    <citation type="submission" date="2021-05" db="EMBL/GenBank/DDBJ databases">
        <title>A Polyphasic approach of four new species of the genus Ohtaekwangia: Ohtaekwangia histidinii sp. nov., Ohtaekwangia cretensis sp. nov., Ohtaekwangia indiensis sp. nov., Ohtaekwangia reichenbachii sp. nov. from diverse environment.</title>
        <authorList>
            <person name="Octaviana S."/>
        </authorList>
    </citation>
    <scope>NUCLEOTIDE SEQUENCE [LARGE SCALE GENOMIC DNA]</scope>
    <source>
        <strain evidence="2 3">PWU5</strain>
    </source>
</reference>
<comment type="caution">
    <text evidence="2">The sequence shown here is derived from an EMBL/GenBank/DDBJ whole genome shotgun (WGS) entry which is preliminary data.</text>
</comment>
<dbReference type="PROSITE" id="PS51257">
    <property type="entry name" value="PROKAR_LIPOPROTEIN"/>
    <property type="match status" value="1"/>
</dbReference>
<evidence type="ECO:0000256" key="1">
    <source>
        <dbReference type="SAM" id="SignalP"/>
    </source>
</evidence>
<keyword evidence="3" id="KW-1185">Reference proteome</keyword>
<name>A0AAP2DY65_9BACT</name>